<dbReference type="Proteomes" id="UP000244092">
    <property type="component" value="Unassembled WGS sequence"/>
</dbReference>
<dbReference type="EMBL" id="QBKU01000002">
    <property type="protein sequence ID" value="PTX75170.1"/>
    <property type="molecule type" value="Genomic_DNA"/>
</dbReference>
<gene>
    <name evidence="1" type="ORF">C8N31_102275</name>
</gene>
<reference evidence="1 2" key="1">
    <citation type="submission" date="2018-04" db="EMBL/GenBank/DDBJ databases">
        <title>Genomic Encyclopedia of Archaeal and Bacterial Type Strains, Phase II (KMG-II): from individual species to whole genera.</title>
        <authorList>
            <person name="Goeker M."/>
        </authorList>
    </citation>
    <scope>NUCLEOTIDE SEQUENCE [LARGE SCALE GENOMIC DNA]</scope>
    <source>
        <strain evidence="1 2">DSM 12244</strain>
    </source>
</reference>
<sequence length="41" mass="4980">MIAFLEKMMAELFGQRERLTIPVETSEQELRGWHMRSRGWK</sequence>
<comment type="caution">
    <text evidence="1">The sequence shown here is derived from an EMBL/GenBank/DDBJ whole genome shotgun (WGS) entry which is preliminary data.</text>
</comment>
<evidence type="ECO:0000313" key="1">
    <source>
        <dbReference type="EMBL" id="PTX75170.1"/>
    </source>
</evidence>
<protein>
    <submittedName>
        <fullName evidence="1">Uncharacterized protein</fullName>
    </submittedName>
</protein>
<dbReference type="AlphaFoldDB" id="A0A2T6CI29"/>
<accession>A0A2T6CI29</accession>
<name>A0A2T6CI29_9RHOB</name>
<evidence type="ECO:0000313" key="2">
    <source>
        <dbReference type="Proteomes" id="UP000244092"/>
    </source>
</evidence>
<proteinExistence type="predicted"/>
<organism evidence="1 2">
    <name type="scientific">Sulfitobacter mediterraneus</name>
    <dbReference type="NCBI Taxonomy" id="83219"/>
    <lineage>
        <taxon>Bacteria</taxon>
        <taxon>Pseudomonadati</taxon>
        <taxon>Pseudomonadota</taxon>
        <taxon>Alphaproteobacteria</taxon>
        <taxon>Rhodobacterales</taxon>
        <taxon>Roseobacteraceae</taxon>
        <taxon>Sulfitobacter</taxon>
    </lineage>
</organism>